<proteinExistence type="predicted"/>
<evidence type="ECO:0000313" key="3">
    <source>
        <dbReference type="Proteomes" id="UP000499080"/>
    </source>
</evidence>
<protein>
    <submittedName>
        <fullName evidence="2">Uncharacterized protein</fullName>
    </submittedName>
</protein>
<accession>A0A4Y2HL59</accession>
<evidence type="ECO:0000256" key="1">
    <source>
        <dbReference type="SAM" id="MobiDB-lite"/>
    </source>
</evidence>
<sequence length="28" mass="3153">DRSRAGEWHLLGTSSLTHNPYEEKAAAR</sequence>
<dbReference type="EMBL" id="BGPR01103261">
    <property type="protein sequence ID" value="GBM65783.1"/>
    <property type="molecule type" value="Genomic_DNA"/>
</dbReference>
<organism evidence="2 3">
    <name type="scientific">Araneus ventricosus</name>
    <name type="common">Orbweaver spider</name>
    <name type="synonym">Epeira ventricosa</name>
    <dbReference type="NCBI Taxonomy" id="182803"/>
    <lineage>
        <taxon>Eukaryota</taxon>
        <taxon>Metazoa</taxon>
        <taxon>Ecdysozoa</taxon>
        <taxon>Arthropoda</taxon>
        <taxon>Chelicerata</taxon>
        <taxon>Arachnida</taxon>
        <taxon>Araneae</taxon>
        <taxon>Araneomorphae</taxon>
        <taxon>Entelegynae</taxon>
        <taxon>Araneoidea</taxon>
        <taxon>Araneidae</taxon>
        <taxon>Araneus</taxon>
    </lineage>
</organism>
<reference evidence="2 3" key="1">
    <citation type="journal article" date="2019" name="Sci. Rep.">
        <title>Orb-weaving spider Araneus ventricosus genome elucidates the spidroin gene catalogue.</title>
        <authorList>
            <person name="Kono N."/>
            <person name="Nakamura H."/>
            <person name="Ohtoshi R."/>
            <person name="Moran D.A.P."/>
            <person name="Shinohara A."/>
            <person name="Yoshida Y."/>
            <person name="Fujiwara M."/>
            <person name="Mori M."/>
            <person name="Tomita M."/>
            <person name="Arakawa K."/>
        </authorList>
    </citation>
    <scope>NUCLEOTIDE SEQUENCE [LARGE SCALE GENOMIC DNA]</scope>
</reference>
<feature type="region of interest" description="Disordered" evidence="1">
    <location>
        <begin position="1"/>
        <end position="28"/>
    </location>
</feature>
<feature type="non-terminal residue" evidence="2">
    <location>
        <position position="1"/>
    </location>
</feature>
<dbReference type="AlphaFoldDB" id="A0A4Y2HL59"/>
<gene>
    <name evidence="2" type="ORF">AVEN_191664_1</name>
</gene>
<keyword evidence="3" id="KW-1185">Reference proteome</keyword>
<comment type="caution">
    <text evidence="2">The sequence shown here is derived from an EMBL/GenBank/DDBJ whole genome shotgun (WGS) entry which is preliminary data.</text>
</comment>
<name>A0A4Y2HL59_ARAVE</name>
<dbReference type="Proteomes" id="UP000499080">
    <property type="component" value="Unassembled WGS sequence"/>
</dbReference>
<evidence type="ECO:0000313" key="2">
    <source>
        <dbReference type="EMBL" id="GBM65783.1"/>
    </source>
</evidence>